<gene>
    <name evidence="2" type="ORF">CYMTET_25966</name>
</gene>
<sequence length="233" mass="26464">MDDLTFWQVYFTVISNFLGRLSQPKIQPPPSPTNVPESWQNIANDNEASASDDEQSNFDEYLDSVLAEAAENTEDGEYDVDDDDDDNVYLDKEDVEEFGEEAVYVNGSDAYPVEEDQQEQMRTESVRRQPFEEDKEEVSTDAGTAASIISEWDSEDDLSGESERPEDSEVEHVSDDDDTQLQFEELAYEDVRHACSDEESDPNINVEKLQRMLEPNVNMCSATATLSPLYRPQ</sequence>
<feature type="compositionally biased region" description="Basic and acidic residues" evidence="1">
    <location>
        <begin position="161"/>
        <end position="173"/>
    </location>
</feature>
<organism evidence="2 3">
    <name type="scientific">Cymbomonas tetramitiformis</name>
    <dbReference type="NCBI Taxonomy" id="36881"/>
    <lineage>
        <taxon>Eukaryota</taxon>
        <taxon>Viridiplantae</taxon>
        <taxon>Chlorophyta</taxon>
        <taxon>Pyramimonadophyceae</taxon>
        <taxon>Pyramimonadales</taxon>
        <taxon>Pyramimonadaceae</taxon>
        <taxon>Cymbomonas</taxon>
    </lineage>
</organism>
<feature type="compositionally biased region" description="Basic and acidic residues" evidence="1">
    <location>
        <begin position="119"/>
        <end position="132"/>
    </location>
</feature>
<dbReference type="Proteomes" id="UP001190700">
    <property type="component" value="Unassembled WGS sequence"/>
</dbReference>
<feature type="region of interest" description="Disordered" evidence="1">
    <location>
        <begin position="21"/>
        <end position="57"/>
    </location>
</feature>
<dbReference type="EMBL" id="LGRX02013988">
    <property type="protein sequence ID" value="KAK3265340.1"/>
    <property type="molecule type" value="Genomic_DNA"/>
</dbReference>
<comment type="caution">
    <text evidence="2">The sequence shown here is derived from an EMBL/GenBank/DDBJ whole genome shotgun (WGS) entry which is preliminary data.</text>
</comment>
<evidence type="ECO:0000256" key="1">
    <source>
        <dbReference type="SAM" id="MobiDB-lite"/>
    </source>
</evidence>
<keyword evidence="3" id="KW-1185">Reference proteome</keyword>
<feature type="region of interest" description="Disordered" evidence="1">
    <location>
        <begin position="92"/>
        <end position="181"/>
    </location>
</feature>
<feature type="compositionally biased region" description="Polar residues" evidence="1">
    <location>
        <begin position="34"/>
        <end position="49"/>
    </location>
</feature>
<protein>
    <submittedName>
        <fullName evidence="2">Uncharacterized protein</fullName>
    </submittedName>
</protein>
<accession>A0AAE0KYP8</accession>
<evidence type="ECO:0000313" key="2">
    <source>
        <dbReference type="EMBL" id="KAK3265340.1"/>
    </source>
</evidence>
<proteinExistence type="predicted"/>
<dbReference type="AlphaFoldDB" id="A0AAE0KYP8"/>
<evidence type="ECO:0000313" key="3">
    <source>
        <dbReference type="Proteomes" id="UP001190700"/>
    </source>
</evidence>
<reference evidence="2 3" key="1">
    <citation type="journal article" date="2015" name="Genome Biol. Evol.">
        <title>Comparative Genomics of a Bacterivorous Green Alga Reveals Evolutionary Causalities and Consequences of Phago-Mixotrophic Mode of Nutrition.</title>
        <authorList>
            <person name="Burns J.A."/>
            <person name="Paasch A."/>
            <person name="Narechania A."/>
            <person name="Kim E."/>
        </authorList>
    </citation>
    <scope>NUCLEOTIDE SEQUENCE [LARGE SCALE GENOMIC DNA]</scope>
    <source>
        <strain evidence="2 3">PLY_AMNH</strain>
    </source>
</reference>
<name>A0AAE0KYP8_9CHLO</name>